<dbReference type="RefSeq" id="WP_214610528.1">
    <property type="nucleotide sequence ID" value="NZ_JACATN010000001.1"/>
</dbReference>
<protein>
    <submittedName>
        <fullName evidence="2">RpiB/LacA/LacB family sugar-phosphate isomerase</fullName>
    </submittedName>
</protein>
<dbReference type="NCBIfam" id="TIGR00689">
    <property type="entry name" value="rpiB_lacA_lacB"/>
    <property type="match status" value="1"/>
</dbReference>
<organism evidence="2 3">
    <name type="scientific">Zobellia barbeyronii</name>
    <dbReference type="NCBI Taxonomy" id="2748009"/>
    <lineage>
        <taxon>Bacteria</taxon>
        <taxon>Pseudomonadati</taxon>
        <taxon>Bacteroidota</taxon>
        <taxon>Flavobacteriia</taxon>
        <taxon>Flavobacteriales</taxon>
        <taxon>Flavobacteriaceae</taxon>
        <taxon>Zobellia</taxon>
    </lineage>
</organism>
<comment type="similarity">
    <text evidence="1">Belongs to the LacAB/RpiB family.</text>
</comment>
<dbReference type="PIRSF" id="PIRSF005384">
    <property type="entry name" value="RpiB_LacA_B"/>
    <property type="match status" value="1"/>
</dbReference>
<dbReference type="SUPFAM" id="SSF89623">
    <property type="entry name" value="Ribose/Galactose isomerase RpiB/AlsB"/>
    <property type="match status" value="1"/>
</dbReference>
<reference evidence="3" key="2">
    <citation type="submission" date="2023-07" db="EMBL/GenBank/DDBJ databases">
        <title>Zobellia barbeyronii sp. nov., a new marine flavobacterium, isolated from green and red algae.</title>
        <authorList>
            <person name="Nedashkovskaya O.I."/>
            <person name="Otstavnykh N."/>
            <person name="Zhukova N."/>
            <person name="Guzev K."/>
            <person name="Chausova V."/>
            <person name="Tekutyeva L."/>
            <person name="Mikhailov V."/>
            <person name="Isaeva M."/>
        </authorList>
    </citation>
    <scope>NUCLEOTIDE SEQUENCE [LARGE SCALE GENOMIC DNA]</scope>
    <source>
        <strain evidence="3">KMM 6746</strain>
    </source>
</reference>
<accession>A0ABS5WA58</accession>
<dbReference type="Pfam" id="PF02502">
    <property type="entry name" value="LacAB_rpiB"/>
    <property type="match status" value="1"/>
</dbReference>
<gene>
    <name evidence="2" type="ORF">HW347_03400</name>
</gene>
<reference evidence="2 3" key="1">
    <citation type="submission" date="2020-06" db="EMBL/GenBank/DDBJ databases">
        <authorList>
            <person name="Isaeva M.P."/>
            <person name="Chernysheva N.Y."/>
        </authorList>
    </citation>
    <scope>NUCLEOTIDE SEQUENCE [LARGE SCALE GENOMIC DNA]</scope>
    <source>
        <strain evidence="2 3">KMM 6746</strain>
    </source>
</reference>
<dbReference type="EMBL" id="JACATN010000001">
    <property type="protein sequence ID" value="MBT2160294.1"/>
    <property type="molecule type" value="Genomic_DNA"/>
</dbReference>
<dbReference type="Proteomes" id="UP000740413">
    <property type="component" value="Unassembled WGS sequence"/>
</dbReference>
<proteinExistence type="inferred from homology"/>
<dbReference type="NCBIfam" id="NF004051">
    <property type="entry name" value="PRK05571.1"/>
    <property type="match status" value="1"/>
</dbReference>
<comment type="caution">
    <text evidence="2">The sequence shown here is derived from an EMBL/GenBank/DDBJ whole genome shotgun (WGS) entry which is preliminary data.</text>
</comment>
<dbReference type="PANTHER" id="PTHR30345">
    <property type="entry name" value="RIBOSE-5-PHOSPHATE ISOMERASE B"/>
    <property type="match status" value="1"/>
</dbReference>
<keyword evidence="2" id="KW-0413">Isomerase</keyword>
<dbReference type="InterPro" id="IPR003500">
    <property type="entry name" value="RpiB_LacA_LacB"/>
</dbReference>
<sequence length="143" mass="15690">MKIAIGNDHAGTDYKLAIVGLLKSMNIEVNNYGTDGADSVDYADFVHPVASDIDKGIVDFGIIICGSGNGASMTANKHQQVRCALCWTKEIVQLSREHNDANILSLPARFISLPQALEMVKTFLNTDFEGGRHERRIEKIPCK</sequence>
<evidence type="ECO:0000256" key="1">
    <source>
        <dbReference type="ARBA" id="ARBA00008754"/>
    </source>
</evidence>
<dbReference type="GO" id="GO:0016853">
    <property type="term" value="F:isomerase activity"/>
    <property type="evidence" value="ECO:0007669"/>
    <property type="project" value="UniProtKB-KW"/>
</dbReference>
<evidence type="ECO:0000313" key="3">
    <source>
        <dbReference type="Proteomes" id="UP000740413"/>
    </source>
</evidence>
<name>A0ABS5WA58_9FLAO</name>
<dbReference type="InterPro" id="IPR036569">
    <property type="entry name" value="RpiB_LacA_LacB_sf"/>
</dbReference>
<dbReference type="Gene3D" id="3.40.1400.10">
    <property type="entry name" value="Sugar-phosphate isomerase, RpiB/LacA/LacB"/>
    <property type="match status" value="1"/>
</dbReference>
<evidence type="ECO:0000313" key="2">
    <source>
        <dbReference type="EMBL" id="MBT2160294.1"/>
    </source>
</evidence>
<dbReference type="PANTHER" id="PTHR30345:SF0">
    <property type="entry name" value="DNA DAMAGE-REPAIR_TOLERATION PROTEIN DRT102"/>
    <property type="match status" value="1"/>
</dbReference>
<keyword evidence="3" id="KW-1185">Reference proteome</keyword>